<dbReference type="Pfam" id="PF01551">
    <property type="entry name" value="Peptidase_M23"/>
    <property type="match status" value="1"/>
</dbReference>
<protein>
    <recommendedName>
        <fullName evidence="3">M23ase beta-sheet core domain-containing protein</fullName>
    </recommendedName>
</protein>
<dbReference type="SUPFAM" id="SSF51261">
    <property type="entry name" value="Duplicated hybrid motif"/>
    <property type="match status" value="1"/>
</dbReference>
<dbReference type="InterPro" id="IPR050570">
    <property type="entry name" value="Cell_wall_metabolism_enzyme"/>
</dbReference>
<dbReference type="CDD" id="cd12797">
    <property type="entry name" value="M23_peptidase"/>
    <property type="match status" value="1"/>
</dbReference>
<keyword evidence="5" id="KW-1185">Reference proteome</keyword>
<feature type="compositionally biased region" description="Low complexity" evidence="2">
    <location>
        <begin position="339"/>
        <end position="351"/>
    </location>
</feature>
<feature type="compositionally biased region" description="Low complexity" evidence="2">
    <location>
        <begin position="420"/>
        <end position="432"/>
    </location>
</feature>
<keyword evidence="1" id="KW-0732">Signal</keyword>
<evidence type="ECO:0000256" key="2">
    <source>
        <dbReference type="SAM" id="MobiDB-lite"/>
    </source>
</evidence>
<evidence type="ECO:0000313" key="5">
    <source>
        <dbReference type="Proteomes" id="UP000642509"/>
    </source>
</evidence>
<feature type="compositionally biased region" description="Pro residues" evidence="2">
    <location>
        <begin position="368"/>
        <end position="418"/>
    </location>
</feature>
<dbReference type="PANTHER" id="PTHR21666:SF289">
    <property type="entry name" value="L-ALA--D-GLU ENDOPEPTIDASE"/>
    <property type="match status" value="1"/>
</dbReference>
<evidence type="ECO:0000259" key="3">
    <source>
        <dbReference type="Pfam" id="PF01551"/>
    </source>
</evidence>
<evidence type="ECO:0000256" key="1">
    <source>
        <dbReference type="ARBA" id="ARBA00022729"/>
    </source>
</evidence>
<feature type="domain" description="M23ase beta-sheet core" evidence="3">
    <location>
        <begin position="138"/>
        <end position="232"/>
    </location>
</feature>
<gene>
    <name evidence="4" type="ORF">GCM10010977_01350</name>
</gene>
<dbReference type="PANTHER" id="PTHR21666">
    <property type="entry name" value="PEPTIDASE-RELATED"/>
    <property type="match status" value="1"/>
</dbReference>
<feature type="compositionally biased region" description="Polar residues" evidence="2">
    <location>
        <begin position="258"/>
        <end position="279"/>
    </location>
</feature>
<feature type="region of interest" description="Disordered" evidence="2">
    <location>
        <begin position="255"/>
        <end position="459"/>
    </location>
</feature>
<evidence type="ECO:0000313" key="4">
    <source>
        <dbReference type="EMBL" id="GGO39931.1"/>
    </source>
</evidence>
<feature type="compositionally biased region" description="Polar residues" evidence="2">
    <location>
        <begin position="10"/>
        <end position="27"/>
    </location>
</feature>
<dbReference type="RefSeq" id="WP_308421893.1">
    <property type="nucleotide sequence ID" value="NZ_BAAAOU010000003.1"/>
</dbReference>
<accession>A0ABQ2LM18</accession>
<dbReference type="EMBL" id="BMLQ01000001">
    <property type="protein sequence ID" value="GGO39931.1"/>
    <property type="molecule type" value="Genomic_DNA"/>
</dbReference>
<feature type="compositionally biased region" description="Polar residues" evidence="2">
    <location>
        <begin position="34"/>
        <end position="46"/>
    </location>
</feature>
<dbReference type="PRINTS" id="PR01217">
    <property type="entry name" value="PRICHEXTENSN"/>
</dbReference>
<comment type="caution">
    <text evidence="4">The sequence shown here is derived from an EMBL/GenBank/DDBJ whole genome shotgun (WGS) entry which is preliminary data.</text>
</comment>
<dbReference type="Proteomes" id="UP000642509">
    <property type="component" value="Unassembled WGS sequence"/>
</dbReference>
<feature type="compositionally biased region" description="Basic and acidic residues" evidence="2">
    <location>
        <begin position="290"/>
        <end position="301"/>
    </location>
</feature>
<reference evidence="5" key="1">
    <citation type="journal article" date="2019" name="Int. J. Syst. Evol. Microbiol.">
        <title>The Global Catalogue of Microorganisms (GCM) 10K type strain sequencing project: providing services to taxonomists for standard genome sequencing and annotation.</title>
        <authorList>
            <consortium name="The Broad Institute Genomics Platform"/>
            <consortium name="The Broad Institute Genome Sequencing Center for Infectious Disease"/>
            <person name="Wu L."/>
            <person name="Ma J."/>
        </authorList>
    </citation>
    <scope>NUCLEOTIDE SEQUENCE [LARGE SCALE GENOMIC DNA]</scope>
    <source>
        <strain evidence="5">CGMCC 1.7064</strain>
    </source>
</reference>
<proteinExistence type="predicted"/>
<name>A0ABQ2LM18_9MICC</name>
<dbReference type="InterPro" id="IPR016047">
    <property type="entry name" value="M23ase_b-sheet_dom"/>
</dbReference>
<dbReference type="InterPro" id="IPR011055">
    <property type="entry name" value="Dup_hybrid_motif"/>
</dbReference>
<dbReference type="Gene3D" id="2.70.70.10">
    <property type="entry name" value="Glucose Permease (Domain IIA)"/>
    <property type="match status" value="1"/>
</dbReference>
<organism evidence="4 5">
    <name type="scientific">Citricoccus zhacaiensis</name>
    <dbReference type="NCBI Taxonomy" id="489142"/>
    <lineage>
        <taxon>Bacteria</taxon>
        <taxon>Bacillati</taxon>
        <taxon>Actinomycetota</taxon>
        <taxon>Actinomycetes</taxon>
        <taxon>Micrococcales</taxon>
        <taxon>Micrococcaceae</taxon>
        <taxon>Citricoccus</taxon>
    </lineage>
</organism>
<feature type="region of interest" description="Disordered" evidence="2">
    <location>
        <begin position="1"/>
        <end position="50"/>
    </location>
</feature>
<sequence length="543" mass="54861">MALPSLGTELPSTATDATHSQDAQRGSTFLLPDSLTTTDPSDSASSGELAPATHGTFATARSAYTGSFVVLSASQQQTLQERTGSADATSGHVPASAHRGAIPGINVVMDHPVSGPISLSSAFGWRVNPTNVGPAMQFHIGQDYPVACGTPVRASADGTVRFAADRGTSGLRIDVDHGDGLATAYHHNSVLLVSAGDRVTRGDVIALAGTTGNSTGCHVHFGITLDGRYLDPSLVLPAVAGQPAALSPEDLERIRNASHGNPTTAPPTSIASGPKDSTSGGRGPDPQDQGDQKQDEQDGRQGGKSGSEAPRADVPPAKSPGRPEQPSSPSATAEPKPTKPSNPSKPSKPTEPAQPTVPQPSATAEPTTPAPTPTATPTPTPTPTPTTTPVPTPTPSAPTPTPTPAPTPTPSVPVPSPGQPTESSAAPSTSPSTPAPTTPTTTSPTTPVPEPAAPKALDEVEAARWCVDLDPDDLNGDGLDITAETVPTEVIAVLSAAGEPEQVDARRLADVDPSTAWLESLPACSDEDFLTAAASATSAPATS</sequence>